<accession>A0A8S1EXX0</accession>
<evidence type="ECO:0000259" key="7">
    <source>
        <dbReference type="PROSITE" id="PS50405"/>
    </source>
</evidence>
<dbReference type="Proteomes" id="UP000494206">
    <property type="component" value="Unassembled WGS sequence"/>
</dbReference>
<dbReference type="FunFam" id="1.20.1050.10:FF:000031">
    <property type="entry name" value="Glutathione S-Transferase"/>
    <property type="match status" value="1"/>
</dbReference>
<dbReference type="PANTHER" id="PTHR11571">
    <property type="entry name" value="GLUTATHIONE S-TRANSFERASE"/>
    <property type="match status" value="1"/>
</dbReference>
<feature type="domain" description="GST C-terminal" evidence="7">
    <location>
        <begin position="82"/>
        <end position="207"/>
    </location>
</feature>
<evidence type="ECO:0000256" key="3">
    <source>
        <dbReference type="ARBA" id="ARBA00038317"/>
    </source>
</evidence>
<dbReference type="PROSITE" id="PS50404">
    <property type="entry name" value="GST_NTER"/>
    <property type="match status" value="1"/>
</dbReference>
<dbReference type="SFLD" id="SFLDS00019">
    <property type="entry name" value="Glutathione_Transferase_(cytos"/>
    <property type="match status" value="1"/>
</dbReference>
<dbReference type="InterPro" id="IPR004045">
    <property type="entry name" value="Glutathione_S-Trfase_N"/>
</dbReference>
<dbReference type="InterPro" id="IPR040079">
    <property type="entry name" value="Glutathione_S-Trfase"/>
</dbReference>
<feature type="domain" description="GST N-terminal" evidence="6">
    <location>
        <begin position="2"/>
        <end position="80"/>
    </location>
</feature>
<dbReference type="SFLD" id="SFLDG00363">
    <property type="entry name" value="AMPS_(cytGST):_Alpha-__Mu-__Pi"/>
    <property type="match status" value="1"/>
</dbReference>
<name>A0A8S1EXX0_9PELO</name>
<evidence type="ECO:0000256" key="2">
    <source>
        <dbReference type="ARBA" id="ARBA00022679"/>
    </source>
</evidence>
<evidence type="ECO:0000256" key="1">
    <source>
        <dbReference type="ARBA" id="ARBA00012452"/>
    </source>
</evidence>
<evidence type="ECO:0000313" key="9">
    <source>
        <dbReference type="Proteomes" id="UP000494206"/>
    </source>
</evidence>
<dbReference type="InterPro" id="IPR050213">
    <property type="entry name" value="GST_superfamily"/>
</dbReference>
<dbReference type="EC" id="2.5.1.18" evidence="1"/>
<comment type="similarity">
    <text evidence="3">Belongs to the GST superfamily. Sigma family.</text>
</comment>
<dbReference type="PANTHER" id="PTHR11571:SF105">
    <property type="entry name" value="GLUTATHIONE S-TRANSFERASE"/>
    <property type="match status" value="1"/>
</dbReference>
<proteinExistence type="inferred from homology"/>
<comment type="caution">
    <text evidence="8">The sequence shown here is derived from an EMBL/GenBank/DDBJ whole genome shotgun (WGS) entry which is preliminary data.</text>
</comment>
<dbReference type="GO" id="GO:0005737">
    <property type="term" value="C:cytoplasm"/>
    <property type="evidence" value="ECO:0007669"/>
    <property type="project" value="UniProtKB-ARBA"/>
</dbReference>
<keyword evidence="9" id="KW-1185">Reference proteome</keyword>
<dbReference type="EMBL" id="CADEPM010000004">
    <property type="protein sequence ID" value="CAB3404420.1"/>
    <property type="molecule type" value="Genomic_DNA"/>
</dbReference>
<dbReference type="InterPro" id="IPR036249">
    <property type="entry name" value="Thioredoxin-like_sf"/>
</dbReference>
<dbReference type="Gene3D" id="1.20.1050.10">
    <property type="match status" value="1"/>
</dbReference>
<dbReference type="Gene3D" id="3.40.30.10">
    <property type="entry name" value="Glutaredoxin"/>
    <property type="match status" value="1"/>
</dbReference>
<dbReference type="SUPFAM" id="SSF47616">
    <property type="entry name" value="GST C-terminal domain-like"/>
    <property type="match status" value="1"/>
</dbReference>
<dbReference type="CDD" id="cd03039">
    <property type="entry name" value="GST_N_Sigma_like"/>
    <property type="match status" value="1"/>
</dbReference>
<dbReference type="AlphaFoldDB" id="A0A8S1EXX0"/>
<reference evidence="8 9" key="1">
    <citation type="submission" date="2020-04" db="EMBL/GenBank/DDBJ databases">
        <authorList>
            <person name="Laetsch R D."/>
            <person name="Stevens L."/>
            <person name="Kumar S."/>
            <person name="Blaxter L. M."/>
        </authorList>
    </citation>
    <scope>NUCLEOTIDE SEQUENCE [LARGE SCALE GENOMIC DNA]</scope>
</reference>
<dbReference type="Pfam" id="PF02798">
    <property type="entry name" value="GST_N"/>
    <property type="match status" value="1"/>
</dbReference>
<evidence type="ECO:0000259" key="6">
    <source>
        <dbReference type="PROSITE" id="PS50404"/>
    </source>
</evidence>
<dbReference type="SUPFAM" id="SSF52833">
    <property type="entry name" value="Thioredoxin-like"/>
    <property type="match status" value="1"/>
</dbReference>
<dbReference type="FunFam" id="3.40.30.10:FF:000189">
    <property type="entry name" value="Glutathione S-Transferase"/>
    <property type="match status" value="1"/>
</dbReference>
<comment type="catalytic activity">
    <reaction evidence="4">
        <text>RX + glutathione = an S-substituted glutathione + a halide anion + H(+)</text>
        <dbReference type="Rhea" id="RHEA:16437"/>
        <dbReference type="ChEBI" id="CHEBI:15378"/>
        <dbReference type="ChEBI" id="CHEBI:16042"/>
        <dbReference type="ChEBI" id="CHEBI:17792"/>
        <dbReference type="ChEBI" id="CHEBI:57925"/>
        <dbReference type="ChEBI" id="CHEBI:90779"/>
        <dbReference type="EC" id="2.5.1.18"/>
    </reaction>
</comment>
<evidence type="ECO:0000256" key="4">
    <source>
        <dbReference type="ARBA" id="ARBA00047960"/>
    </source>
</evidence>
<organism evidence="8 9">
    <name type="scientific">Caenorhabditis bovis</name>
    <dbReference type="NCBI Taxonomy" id="2654633"/>
    <lineage>
        <taxon>Eukaryota</taxon>
        <taxon>Metazoa</taxon>
        <taxon>Ecdysozoa</taxon>
        <taxon>Nematoda</taxon>
        <taxon>Chromadorea</taxon>
        <taxon>Rhabditida</taxon>
        <taxon>Rhabditina</taxon>
        <taxon>Rhabditomorpha</taxon>
        <taxon>Rhabditoidea</taxon>
        <taxon>Rhabditidae</taxon>
        <taxon>Peloderinae</taxon>
        <taxon>Caenorhabditis</taxon>
    </lineage>
</organism>
<dbReference type="PROSITE" id="PS50405">
    <property type="entry name" value="GST_CTER"/>
    <property type="match status" value="1"/>
</dbReference>
<protein>
    <recommendedName>
        <fullName evidence="1">glutathione transferase</fullName>
        <ecNumber evidence="1">2.5.1.18</ecNumber>
    </recommendedName>
    <alternativeName>
        <fullName evidence="5">GST class-sigma</fullName>
    </alternativeName>
</protein>
<dbReference type="InterPro" id="IPR036282">
    <property type="entry name" value="Glutathione-S-Trfase_C_sf"/>
</dbReference>
<dbReference type="SFLD" id="SFLDG01205">
    <property type="entry name" value="AMPS.1"/>
    <property type="match status" value="1"/>
</dbReference>
<evidence type="ECO:0000313" key="8">
    <source>
        <dbReference type="EMBL" id="CAB3404420.1"/>
    </source>
</evidence>
<dbReference type="OrthoDB" id="414243at2759"/>
<dbReference type="GO" id="GO:0004364">
    <property type="term" value="F:glutathione transferase activity"/>
    <property type="evidence" value="ECO:0007669"/>
    <property type="project" value="UniProtKB-EC"/>
</dbReference>
<dbReference type="InterPro" id="IPR004046">
    <property type="entry name" value="GST_C"/>
</dbReference>
<evidence type="ECO:0000256" key="5">
    <source>
        <dbReference type="ARBA" id="ARBA00078118"/>
    </source>
</evidence>
<dbReference type="GO" id="GO:0006749">
    <property type="term" value="P:glutathione metabolic process"/>
    <property type="evidence" value="ECO:0007669"/>
    <property type="project" value="TreeGrafter"/>
</dbReference>
<sequence length="207" mass="23791">MPSYKLTYFPSRGLAEVSRQLFVLAGVEFEDEKLDFDQFSKQKPTLPFGQVPVLTIDGLTEIPQSVAIARYLARKFGYAGKTPEEEAWVDALADQFKDFYAEIRTYFYSKLGFLPNDIEEELTKTLIPARDKYLGVLEKVLKNSKSGFLVGNDITYADLMIVDNMTTLIGWYPEFTEGFPLVQQHRNRVTNYPKLKEYLETRPVTNT</sequence>
<dbReference type="CDD" id="cd03192">
    <property type="entry name" value="GST_C_Sigma_like"/>
    <property type="match status" value="1"/>
</dbReference>
<gene>
    <name evidence="8" type="ORF">CBOVIS_LOCUS6761</name>
</gene>
<keyword evidence="2" id="KW-0808">Transferase</keyword>
<dbReference type="Pfam" id="PF14497">
    <property type="entry name" value="GST_C_3"/>
    <property type="match status" value="1"/>
</dbReference>
<dbReference type="InterPro" id="IPR010987">
    <property type="entry name" value="Glutathione-S-Trfase_C-like"/>
</dbReference>